<dbReference type="AlphaFoldDB" id="A0A1Z4JAH3"/>
<keyword evidence="1 5" id="KW-0689">Ribosomal protein</keyword>
<keyword evidence="6" id="KW-1185">Reference proteome</keyword>
<evidence type="ECO:0000259" key="4">
    <source>
        <dbReference type="Pfam" id="PF01386"/>
    </source>
</evidence>
<dbReference type="GO" id="GO:0003735">
    <property type="term" value="F:structural constituent of ribosome"/>
    <property type="evidence" value="ECO:0007669"/>
    <property type="project" value="InterPro"/>
</dbReference>
<dbReference type="Gene3D" id="2.40.240.10">
    <property type="entry name" value="Ribosomal Protein L25, Chain P"/>
    <property type="match status" value="1"/>
</dbReference>
<evidence type="ECO:0000313" key="5">
    <source>
        <dbReference type="EMBL" id="BAY53427.1"/>
    </source>
</evidence>
<feature type="region of interest" description="Disordered" evidence="3">
    <location>
        <begin position="1"/>
        <end position="21"/>
    </location>
</feature>
<keyword evidence="2" id="KW-0687">Ribonucleoprotein</keyword>
<evidence type="ECO:0000256" key="3">
    <source>
        <dbReference type="SAM" id="MobiDB-lite"/>
    </source>
</evidence>
<dbReference type="InterPro" id="IPR029751">
    <property type="entry name" value="Ribosomal_L25_dom"/>
</dbReference>
<dbReference type="Proteomes" id="UP000217895">
    <property type="component" value="Chromosome"/>
</dbReference>
<organism evidence="5 6">
    <name type="scientific">Leptolyngbya boryana NIES-2135</name>
    <dbReference type="NCBI Taxonomy" id="1973484"/>
    <lineage>
        <taxon>Bacteria</taxon>
        <taxon>Bacillati</taxon>
        <taxon>Cyanobacteriota</taxon>
        <taxon>Cyanophyceae</taxon>
        <taxon>Leptolyngbyales</taxon>
        <taxon>Leptolyngbyaceae</taxon>
        <taxon>Leptolyngbya group</taxon>
        <taxon>Leptolyngbya</taxon>
    </lineage>
</organism>
<feature type="compositionally biased region" description="Basic and acidic residues" evidence="3">
    <location>
        <begin position="7"/>
        <end position="21"/>
    </location>
</feature>
<dbReference type="NCBIfam" id="NF004612">
    <property type="entry name" value="PRK05943.1"/>
    <property type="match status" value="1"/>
</dbReference>
<protein>
    <submittedName>
        <fullName evidence="5">50S ribosomal protein L25</fullName>
    </submittedName>
</protein>
<dbReference type="SUPFAM" id="SSF50715">
    <property type="entry name" value="Ribosomal protein L25-like"/>
    <property type="match status" value="1"/>
</dbReference>
<evidence type="ECO:0000256" key="1">
    <source>
        <dbReference type="ARBA" id="ARBA00022980"/>
    </source>
</evidence>
<gene>
    <name evidence="5" type="ORF">NIES2135_02320</name>
</gene>
<accession>A0A1Z4JAH3</accession>
<reference evidence="5 6" key="1">
    <citation type="submission" date="2017-06" db="EMBL/GenBank/DDBJ databases">
        <title>Genome sequencing of cyanobaciteial culture collection at National Institute for Environmental Studies (NIES).</title>
        <authorList>
            <person name="Hirose Y."/>
            <person name="Shimura Y."/>
            <person name="Fujisawa T."/>
            <person name="Nakamura Y."/>
            <person name="Kawachi M."/>
        </authorList>
    </citation>
    <scope>NUCLEOTIDE SEQUENCE [LARGE SCALE GENOMIC DNA]</scope>
    <source>
        <strain evidence="5 6">NIES-2135</strain>
    </source>
</reference>
<dbReference type="GO" id="GO:0006412">
    <property type="term" value="P:translation"/>
    <property type="evidence" value="ECO:0007669"/>
    <property type="project" value="InterPro"/>
</dbReference>
<proteinExistence type="predicted"/>
<sequence length="98" mass="10809">MPFSIEAQKRPEGTKPNALRRDGKIPATLYGHNGAESIHLVVDAKAAGFLVRDAAPNKSVVEVNIPELSWNGKTVMREVQTHPWKGSLYHISFFAQKG</sequence>
<evidence type="ECO:0000313" key="6">
    <source>
        <dbReference type="Proteomes" id="UP000217895"/>
    </source>
</evidence>
<feature type="domain" description="Large ribosomal subunit protein bL25 L25" evidence="4">
    <location>
        <begin position="5"/>
        <end position="93"/>
    </location>
</feature>
<dbReference type="InterPro" id="IPR020056">
    <property type="entry name" value="Rbsml_bL25/Gln-tRNA_synth_N"/>
</dbReference>
<dbReference type="EMBL" id="AP018203">
    <property type="protein sequence ID" value="BAY53427.1"/>
    <property type="molecule type" value="Genomic_DNA"/>
</dbReference>
<dbReference type="GO" id="GO:0005840">
    <property type="term" value="C:ribosome"/>
    <property type="evidence" value="ECO:0007669"/>
    <property type="project" value="UniProtKB-KW"/>
</dbReference>
<dbReference type="InterPro" id="IPR011035">
    <property type="entry name" value="Ribosomal_bL25/Gln-tRNA_synth"/>
</dbReference>
<dbReference type="GO" id="GO:1990904">
    <property type="term" value="C:ribonucleoprotein complex"/>
    <property type="evidence" value="ECO:0007669"/>
    <property type="project" value="UniProtKB-KW"/>
</dbReference>
<dbReference type="Pfam" id="PF01386">
    <property type="entry name" value="Ribosomal_L25p"/>
    <property type="match status" value="1"/>
</dbReference>
<evidence type="ECO:0000256" key="2">
    <source>
        <dbReference type="ARBA" id="ARBA00023274"/>
    </source>
</evidence>
<name>A0A1Z4JAH3_LEPBY</name>
<dbReference type="CDD" id="cd00495">
    <property type="entry name" value="Ribosomal_L25_TL5_CTC"/>
    <property type="match status" value="1"/>
</dbReference>